<reference evidence="4" key="1">
    <citation type="submission" date="2023-07" db="EMBL/GenBank/DDBJ databases">
        <title>Conexibacter stalactiti sp. nov., isolated from stalactites in a lava cave and emended description of the genus Conexibacter.</title>
        <authorList>
            <person name="Lee S.D."/>
        </authorList>
    </citation>
    <scope>NUCLEOTIDE SEQUENCE [LARGE SCALE GENOMIC DNA]</scope>
    <source>
        <strain evidence="4">KCTC 39840</strain>
    </source>
</reference>
<name>A0ABU4HZJ3_9ACTN</name>
<comment type="caution">
    <text evidence="3">The sequence shown here is derived from an EMBL/GenBank/DDBJ whole genome shotgun (WGS) entry which is preliminary data.</text>
</comment>
<evidence type="ECO:0000313" key="4">
    <source>
        <dbReference type="Proteomes" id="UP001284601"/>
    </source>
</evidence>
<feature type="region of interest" description="Disordered" evidence="1">
    <location>
        <begin position="42"/>
        <end position="64"/>
    </location>
</feature>
<dbReference type="Proteomes" id="UP001284601">
    <property type="component" value="Unassembled WGS sequence"/>
</dbReference>
<feature type="domain" description="Zinc-ribbon" evidence="2">
    <location>
        <begin position="7"/>
        <end position="27"/>
    </location>
</feature>
<organism evidence="3 4">
    <name type="scientific">Conexibacter stalactiti</name>
    <dbReference type="NCBI Taxonomy" id="1940611"/>
    <lineage>
        <taxon>Bacteria</taxon>
        <taxon>Bacillati</taxon>
        <taxon>Actinomycetota</taxon>
        <taxon>Thermoleophilia</taxon>
        <taxon>Solirubrobacterales</taxon>
        <taxon>Conexibacteraceae</taxon>
        <taxon>Conexibacter</taxon>
    </lineage>
</organism>
<sequence length="64" mass="6237">MSQTPSCRTCGASLAPDQRYCLSCGTRVAAPRLDFLAEAERAEAAGRPDGAAGAAGAGAPGGVA</sequence>
<keyword evidence="4" id="KW-1185">Reference proteome</keyword>
<evidence type="ECO:0000313" key="3">
    <source>
        <dbReference type="EMBL" id="MDW5598132.1"/>
    </source>
</evidence>
<dbReference type="Pfam" id="PF13240">
    <property type="entry name" value="Zn_Ribbon_1"/>
    <property type="match status" value="1"/>
</dbReference>
<evidence type="ECO:0000259" key="2">
    <source>
        <dbReference type="Pfam" id="PF13240"/>
    </source>
</evidence>
<feature type="non-terminal residue" evidence="3">
    <location>
        <position position="64"/>
    </location>
</feature>
<proteinExistence type="predicted"/>
<feature type="compositionally biased region" description="Gly residues" evidence="1">
    <location>
        <begin position="53"/>
        <end position="64"/>
    </location>
</feature>
<dbReference type="EMBL" id="JAWSTH010000121">
    <property type="protein sequence ID" value="MDW5598132.1"/>
    <property type="molecule type" value="Genomic_DNA"/>
</dbReference>
<dbReference type="InterPro" id="IPR026870">
    <property type="entry name" value="Zinc_ribbon_dom"/>
</dbReference>
<gene>
    <name evidence="3" type="ORF">R7226_27495</name>
</gene>
<accession>A0ABU4HZJ3</accession>
<protein>
    <recommendedName>
        <fullName evidence="2">Zinc-ribbon domain-containing protein</fullName>
    </recommendedName>
</protein>
<evidence type="ECO:0000256" key="1">
    <source>
        <dbReference type="SAM" id="MobiDB-lite"/>
    </source>
</evidence>